<protein>
    <submittedName>
        <fullName evidence="1">Uncharacterized protein</fullName>
    </submittedName>
</protein>
<comment type="caution">
    <text evidence="1">The sequence shown here is derived from an EMBL/GenBank/DDBJ whole genome shotgun (WGS) entry which is preliminary data.</text>
</comment>
<evidence type="ECO:0000313" key="1">
    <source>
        <dbReference type="EMBL" id="KAI5665029.1"/>
    </source>
</evidence>
<proteinExistence type="predicted"/>
<reference evidence="2" key="1">
    <citation type="journal article" date="2023" name="Nat. Plants">
        <title>Single-cell RNA sequencing provides a high-resolution roadmap for understanding the multicellular compartmentation of specialized metabolism.</title>
        <authorList>
            <person name="Sun S."/>
            <person name="Shen X."/>
            <person name="Li Y."/>
            <person name="Li Y."/>
            <person name="Wang S."/>
            <person name="Li R."/>
            <person name="Zhang H."/>
            <person name="Shen G."/>
            <person name="Guo B."/>
            <person name="Wei J."/>
            <person name="Xu J."/>
            <person name="St-Pierre B."/>
            <person name="Chen S."/>
            <person name="Sun C."/>
        </authorList>
    </citation>
    <scope>NUCLEOTIDE SEQUENCE [LARGE SCALE GENOMIC DNA]</scope>
</reference>
<accession>A0ACC0AWV6</accession>
<dbReference type="Proteomes" id="UP001060085">
    <property type="component" value="Linkage Group LG05"/>
</dbReference>
<gene>
    <name evidence="1" type="ORF">M9H77_24352</name>
</gene>
<sequence>MGSKDDQSLVVAISPAAEPNGNHSVPIPFAYPSIPIQPRKHNKPIVHRRDFPSDFILGAGGSAYQCEGAYNEGNRGPSIWDTFTNRYPAKIADGSNGNQAINSYNLYKEDIKIMKQTGLESYRFSISWSRVLPGGNLSGGVNKDGVKFYHDFIDELLANGIKPFATLFHWDLPQALEDEYGGFLSDRIVEDFTEYAEFCFWEFGDKVKFWTTFNEPHTYVASGYATGEFAPGRGGADGKGNPGKEPYIATHNLLLSHKAAVEVYRKNFQKCQGGEIGIVLNSMWMEPLNETKEDIDARERGLDFMLGWFIEPLTTGEYPKSMRALVGSRLPEFSTEDSEKLTGCYDFIGMNYYTTTYVSNADKIPDTPGYETDARINKNIFVKKVDGKEVRIGEPCYGGWQHVVPSGLYNLLVYTKEKYHVPVIYVSECGVVEENRTNILLTEGKTNILLTEARHDKLRVDFLQSHLASVRDAIDDGVNVKGFFVWSFFDNFEWNLGYICRYGIIHVDYKTFQRYPKDSAIWYKNFISEGFVTNTAKKRFREEDKLVELVKKQKY</sequence>
<evidence type="ECO:0000313" key="2">
    <source>
        <dbReference type="Proteomes" id="UP001060085"/>
    </source>
</evidence>
<organism evidence="1 2">
    <name type="scientific">Catharanthus roseus</name>
    <name type="common">Madagascar periwinkle</name>
    <name type="synonym">Vinca rosea</name>
    <dbReference type="NCBI Taxonomy" id="4058"/>
    <lineage>
        <taxon>Eukaryota</taxon>
        <taxon>Viridiplantae</taxon>
        <taxon>Streptophyta</taxon>
        <taxon>Embryophyta</taxon>
        <taxon>Tracheophyta</taxon>
        <taxon>Spermatophyta</taxon>
        <taxon>Magnoliopsida</taxon>
        <taxon>eudicotyledons</taxon>
        <taxon>Gunneridae</taxon>
        <taxon>Pentapetalae</taxon>
        <taxon>asterids</taxon>
        <taxon>lamiids</taxon>
        <taxon>Gentianales</taxon>
        <taxon>Apocynaceae</taxon>
        <taxon>Rauvolfioideae</taxon>
        <taxon>Vinceae</taxon>
        <taxon>Catharanthinae</taxon>
        <taxon>Catharanthus</taxon>
    </lineage>
</organism>
<name>A0ACC0AWV6_CATRO</name>
<dbReference type="EMBL" id="CM044705">
    <property type="protein sequence ID" value="KAI5665029.1"/>
    <property type="molecule type" value="Genomic_DNA"/>
</dbReference>
<keyword evidence="2" id="KW-1185">Reference proteome</keyword>